<gene>
    <name evidence="1" type="ORF">GJ654_02300</name>
</gene>
<comment type="caution">
    <text evidence="1">The sequence shown here is derived from an EMBL/GenBank/DDBJ whole genome shotgun (WGS) entry which is preliminary data.</text>
</comment>
<evidence type="ECO:0000313" key="1">
    <source>
        <dbReference type="EMBL" id="MTV29822.1"/>
    </source>
</evidence>
<organism evidence="1 2">
    <name type="scientific">Rhodoblastus acidophilus</name>
    <name type="common">Rhodopseudomonas acidophila</name>
    <dbReference type="NCBI Taxonomy" id="1074"/>
    <lineage>
        <taxon>Bacteria</taxon>
        <taxon>Pseudomonadati</taxon>
        <taxon>Pseudomonadota</taxon>
        <taxon>Alphaproteobacteria</taxon>
        <taxon>Hyphomicrobiales</taxon>
        <taxon>Rhodoblastaceae</taxon>
        <taxon>Rhodoblastus</taxon>
    </lineage>
</organism>
<protein>
    <submittedName>
        <fullName evidence="1">Uncharacterized protein</fullName>
    </submittedName>
</protein>
<evidence type="ECO:0000313" key="2">
    <source>
        <dbReference type="Proteomes" id="UP000439113"/>
    </source>
</evidence>
<dbReference type="Proteomes" id="UP000439113">
    <property type="component" value="Unassembled WGS sequence"/>
</dbReference>
<dbReference type="AlphaFoldDB" id="A0A6N8DHF0"/>
<sequence>MTSTTPETTRPPAILWNPERLPNGGDCIVVQVHQHSRHPLTQTLAYVSRPDSGGRVAFVASDDNPPIKFAFNQALALAEREGIGAIAIIDPVGFGWLELKDAV</sequence>
<reference evidence="1 2" key="1">
    <citation type="submission" date="2019-11" db="EMBL/GenBank/DDBJ databases">
        <title>Whole-genome sequence of a Rhodoblastus acidophilus DSM 142.</title>
        <authorList>
            <person name="Kyndt J.A."/>
            <person name="Meyer T.E."/>
        </authorList>
    </citation>
    <scope>NUCLEOTIDE SEQUENCE [LARGE SCALE GENOMIC DNA]</scope>
    <source>
        <strain evidence="1 2">DSM 142</strain>
    </source>
</reference>
<dbReference type="EMBL" id="WNKS01000001">
    <property type="protein sequence ID" value="MTV29822.1"/>
    <property type="molecule type" value="Genomic_DNA"/>
</dbReference>
<proteinExistence type="predicted"/>
<name>A0A6N8DHF0_RHOAC</name>
<accession>A0A6N8DHF0</accession>
<dbReference type="RefSeq" id="WP_155444466.1">
    <property type="nucleotide sequence ID" value="NZ_JAOQNR010000001.1"/>
</dbReference>